<dbReference type="EMBL" id="HADY01001690">
    <property type="protein sequence ID" value="SBP40175.1"/>
    <property type="molecule type" value="Transcribed_RNA"/>
</dbReference>
<dbReference type="EMBL" id="HAEJ01017781">
    <property type="protein sequence ID" value="SBS58238.1"/>
    <property type="molecule type" value="Transcribed_RNA"/>
</dbReference>
<dbReference type="AlphaFoldDB" id="A0A1A7ZDK4"/>
<sequence>MPIASGASGRVDVGVDTSKRWAPDGLKDQPVFHQYDSYLLQYQELKQIQNKTNSLQRTKDGTHLDGHTSDGTKKDERQKTGSSKSLSSGRKTSKTSKLCVIL</sequence>
<protein>
    <submittedName>
        <fullName evidence="2">Uncharacterized protein</fullName>
    </submittedName>
</protein>
<name>A0A1A7ZDK4_NOTFU</name>
<feature type="compositionally biased region" description="Basic and acidic residues" evidence="1">
    <location>
        <begin position="57"/>
        <end position="79"/>
    </location>
</feature>
<organism evidence="2">
    <name type="scientific">Nothobranchius furzeri</name>
    <name type="common">Turquoise killifish</name>
    <dbReference type="NCBI Taxonomy" id="105023"/>
    <lineage>
        <taxon>Eukaryota</taxon>
        <taxon>Metazoa</taxon>
        <taxon>Chordata</taxon>
        <taxon>Craniata</taxon>
        <taxon>Vertebrata</taxon>
        <taxon>Euteleostomi</taxon>
        <taxon>Actinopterygii</taxon>
        <taxon>Neopterygii</taxon>
        <taxon>Teleostei</taxon>
        <taxon>Neoteleostei</taxon>
        <taxon>Acanthomorphata</taxon>
        <taxon>Ovalentaria</taxon>
        <taxon>Atherinomorphae</taxon>
        <taxon>Cyprinodontiformes</taxon>
        <taxon>Nothobranchiidae</taxon>
        <taxon>Nothobranchius</taxon>
    </lineage>
</organism>
<evidence type="ECO:0000256" key="1">
    <source>
        <dbReference type="SAM" id="MobiDB-lite"/>
    </source>
</evidence>
<feature type="region of interest" description="Disordered" evidence="1">
    <location>
        <begin position="51"/>
        <end position="102"/>
    </location>
</feature>
<feature type="compositionally biased region" description="Basic and acidic residues" evidence="1">
    <location>
        <begin position="17"/>
        <end position="26"/>
    </location>
</feature>
<accession>A0A1A7ZDK4</accession>
<reference evidence="2" key="1">
    <citation type="submission" date="2016-05" db="EMBL/GenBank/DDBJ databases">
        <authorList>
            <person name="Lavstsen T."/>
            <person name="Jespersen J.S."/>
        </authorList>
    </citation>
    <scope>NUCLEOTIDE SEQUENCE</scope>
    <source>
        <tissue evidence="2">Brain</tissue>
    </source>
</reference>
<proteinExistence type="predicted"/>
<feature type="region of interest" description="Disordered" evidence="1">
    <location>
        <begin position="1"/>
        <end position="26"/>
    </location>
</feature>
<gene>
    <name evidence="2" type="primary">Nfu_g_1_007393</name>
</gene>
<reference evidence="2" key="2">
    <citation type="submission" date="2016-06" db="EMBL/GenBank/DDBJ databases">
        <title>The genome of a short-lived fish provides insights into sex chromosome evolution and the genetic control of aging.</title>
        <authorList>
            <person name="Reichwald K."/>
            <person name="Felder M."/>
            <person name="Petzold A."/>
            <person name="Koch P."/>
            <person name="Groth M."/>
            <person name="Platzer M."/>
        </authorList>
    </citation>
    <scope>NUCLEOTIDE SEQUENCE</scope>
    <source>
        <tissue evidence="2">Brain</tissue>
    </source>
</reference>
<feature type="compositionally biased region" description="Low complexity" evidence="1">
    <location>
        <begin position="80"/>
        <end position="102"/>
    </location>
</feature>
<evidence type="ECO:0000313" key="2">
    <source>
        <dbReference type="EMBL" id="SBP40175.1"/>
    </source>
</evidence>